<dbReference type="STRING" id="1196081.A0A364KPB1"/>
<dbReference type="InterPro" id="IPR036390">
    <property type="entry name" value="WH_DNA-bd_sf"/>
</dbReference>
<dbReference type="GO" id="GO:0005852">
    <property type="term" value="C:eukaryotic translation initiation factor 3 complex"/>
    <property type="evidence" value="ECO:0007669"/>
    <property type="project" value="UniProtKB-UniRule"/>
</dbReference>
<evidence type="ECO:0000259" key="5">
    <source>
        <dbReference type="PROSITE" id="PS50250"/>
    </source>
</evidence>
<dbReference type="OrthoDB" id="337745at2759"/>
<comment type="caution">
    <text evidence="6">The sequence shown here is derived from an EMBL/GenBank/DDBJ whole genome shotgun (WGS) entry which is preliminary data.</text>
</comment>
<keyword evidence="7" id="KW-1185">Reference proteome</keyword>
<dbReference type="Pfam" id="PF10075">
    <property type="entry name" value="CSN8_PSD8_EIF3K"/>
    <property type="match status" value="1"/>
</dbReference>
<dbReference type="GO" id="GO:0003723">
    <property type="term" value="F:RNA binding"/>
    <property type="evidence" value="ECO:0007669"/>
    <property type="project" value="UniProtKB-UniRule"/>
</dbReference>
<dbReference type="RefSeq" id="XP_040729886.1">
    <property type="nucleotide sequence ID" value="XM_040873411.1"/>
</dbReference>
<comment type="subcellular location">
    <subcellularLocation>
        <location evidence="4">Cytoplasm</location>
    </subcellularLocation>
</comment>
<dbReference type="InterPro" id="IPR016020">
    <property type="entry name" value="Transl_init_fac_sub12_N_euk"/>
</dbReference>
<evidence type="ECO:0000256" key="3">
    <source>
        <dbReference type="ARBA" id="ARBA00022917"/>
    </source>
</evidence>
<dbReference type="InterPro" id="IPR009374">
    <property type="entry name" value="eIF3k"/>
</dbReference>
<dbReference type="PANTHER" id="PTHR13022:SF0">
    <property type="entry name" value="EUKARYOTIC TRANSLATION INITIATION FACTOR 3 SUBUNIT K"/>
    <property type="match status" value="1"/>
</dbReference>
<proteinExistence type="inferred from homology"/>
<dbReference type="SUPFAM" id="SSF46785">
    <property type="entry name" value="Winged helix' DNA-binding domain"/>
    <property type="match status" value="1"/>
</dbReference>
<keyword evidence="3 4" id="KW-0648">Protein biosynthesis</keyword>
<protein>
    <recommendedName>
        <fullName evidence="4">Eukaryotic translation initiation factor 3 subunit K</fullName>
        <shortName evidence="4">eIF3k</shortName>
    </recommendedName>
    <alternativeName>
        <fullName evidence="4">eIF-3 p25</fullName>
    </alternativeName>
</protein>
<dbReference type="FunFam" id="1.25.40.250:FF:000003">
    <property type="entry name" value="Eukaryotic translation initiation factor 3 subunit K"/>
    <property type="match status" value="1"/>
</dbReference>
<dbReference type="GO" id="GO:0043022">
    <property type="term" value="F:ribosome binding"/>
    <property type="evidence" value="ECO:0007669"/>
    <property type="project" value="InterPro"/>
</dbReference>
<dbReference type="GO" id="GO:0001732">
    <property type="term" value="P:formation of cytoplasmic translation initiation complex"/>
    <property type="evidence" value="ECO:0007669"/>
    <property type="project" value="UniProtKB-UniRule"/>
</dbReference>
<dbReference type="InterPro" id="IPR036388">
    <property type="entry name" value="WH-like_DNA-bd_sf"/>
</dbReference>
<reference evidence="6 7" key="1">
    <citation type="journal article" date="2017" name="Biotechnol. Biofuels">
        <title>Differential beta-glucosidase expression as a function of carbon source availability in Talaromyces amestolkiae: a genomic and proteomic approach.</title>
        <authorList>
            <person name="de Eugenio L.I."/>
            <person name="Mendez-Liter J.A."/>
            <person name="Nieto-Dominguez M."/>
            <person name="Alonso L."/>
            <person name="Gil-Munoz J."/>
            <person name="Barriuso J."/>
            <person name="Prieto A."/>
            <person name="Martinez M.J."/>
        </authorList>
    </citation>
    <scope>NUCLEOTIDE SEQUENCE [LARGE SCALE GENOMIC DNA]</scope>
    <source>
        <strain evidence="6 7">CIB</strain>
    </source>
</reference>
<comment type="similarity">
    <text evidence="4">Belongs to the eIF-3 subunit K family.</text>
</comment>
<dbReference type="Proteomes" id="UP000249363">
    <property type="component" value="Unassembled WGS sequence"/>
</dbReference>
<comment type="subunit">
    <text evidence="4">Component of the eukaryotic translation initiation factor 3 (eIF-3) complex.</text>
</comment>
<dbReference type="PROSITE" id="PS50250">
    <property type="entry name" value="PCI"/>
    <property type="match status" value="1"/>
</dbReference>
<dbReference type="GO" id="GO:0033290">
    <property type="term" value="C:eukaryotic 48S preinitiation complex"/>
    <property type="evidence" value="ECO:0007669"/>
    <property type="project" value="UniProtKB-UniRule"/>
</dbReference>
<accession>A0A364KPB1</accession>
<keyword evidence="2 4" id="KW-0396">Initiation factor</keyword>
<keyword evidence="1 4" id="KW-0963">Cytoplasm</keyword>
<dbReference type="GeneID" id="63790598"/>
<sequence>MVSAFDKCDTRPAHIDAILNGLDRYNPETTTVFQDYVVQQCEDRTFDCYANLALLKLYQFNPHLLQTETTTNILAKALTVFPSPAFSLSLALLPAHTQPFGNTSDGSTQSSDFVESVQKLAHLNTLLESAQYGSFWSTFNSDDLYADLVADVAGFEELVRVRIAVEVGKTFREISADALAQWFDLKSREALQKFVVDVCGWEVEGALVRVPKNRENEARSEIKSERVGMDMFGRVIRRGFEQPA</sequence>
<dbReference type="InterPro" id="IPR000717">
    <property type="entry name" value="PCI_dom"/>
</dbReference>
<dbReference type="InterPro" id="IPR016024">
    <property type="entry name" value="ARM-type_fold"/>
</dbReference>
<evidence type="ECO:0000313" key="7">
    <source>
        <dbReference type="Proteomes" id="UP000249363"/>
    </source>
</evidence>
<dbReference type="Gene3D" id="1.25.40.250">
    <property type="entry name" value="ARM repeat, domain 1"/>
    <property type="match status" value="1"/>
</dbReference>
<dbReference type="HAMAP" id="MF_03010">
    <property type="entry name" value="eIF3k"/>
    <property type="match status" value="1"/>
</dbReference>
<dbReference type="GO" id="GO:0003743">
    <property type="term" value="F:translation initiation factor activity"/>
    <property type="evidence" value="ECO:0007669"/>
    <property type="project" value="UniProtKB-UniRule"/>
</dbReference>
<dbReference type="PANTHER" id="PTHR13022">
    <property type="entry name" value="EUKARYOTIC TRANSLATION INITIATION FACTOR 3 SUBUNIT 11"/>
    <property type="match status" value="1"/>
</dbReference>
<evidence type="ECO:0000256" key="2">
    <source>
        <dbReference type="ARBA" id="ARBA00022540"/>
    </source>
</evidence>
<dbReference type="GO" id="GO:0016282">
    <property type="term" value="C:eukaryotic 43S preinitiation complex"/>
    <property type="evidence" value="ECO:0007669"/>
    <property type="project" value="UniProtKB-UniRule"/>
</dbReference>
<organism evidence="6 7">
    <name type="scientific">Talaromyces amestolkiae</name>
    <dbReference type="NCBI Taxonomy" id="1196081"/>
    <lineage>
        <taxon>Eukaryota</taxon>
        <taxon>Fungi</taxon>
        <taxon>Dikarya</taxon>
        <taxon>Ascomycota</taxon>
        <taxon>Pezizomycotina</taxon>
        <taxon>Eurotiomycetes</taxon>
        <taxon>Eurotiomycetidae</taxon>
        <taxon>Eurotiales</taxon>
        <taxon>Trichocomaceae</taxon>
        <taxon>Talaromyces</taxon>
        <taxon>Talaromyces sect. Talaromyces</taxon>
    </lineage>
</organism>
<evidence type="ECO:0000313" key="6">
    <source>
        <dbReference type="EMBL" id="RAO65369.1"/>
    </source>
</evidence>
<feature type="domain" description="PCI" evidence="5">
    <location>
        <begin position="46"/>
        <end position="226"/>
    </location>
</feature>
<evidence type="ECO:0000256" key="4">
    <source>
        <dbReference type="HAMAP-Rule" id="MF_03010"/>
    </source>
</evidence>
<dbReference type="Gene3D" id="1.10.10.10">
    <property type="entry name" value="Winged helix-like DNA-binding domain superfamily/Winged helix DNA-binding domain"/>
    <property type="match status" value="1"/>
</dbReference>
<comment type="function">
    <text evidence="4">Component of the eukaryotic translation initiation factor 3 (eIF-3) complex, which is involved in protein synthesis of a specialized repertoire of mRNAs and, together with other initiation factors, stimulates binding of mRNA and methionyl-tRNAi to the 40S ribosome. The eIF-3 complex specifically targets and initiates translation of a subset of mRNAs involved in cell proliferation.</text>
</comment>
<gene>
    <name evidence="6" type="ORF">BHQ10_001381</name>
</gene>
<dbReference type="SUPFAM" id="SSF48371">
    <property type="entry name" value="ARM repeat"/>
    <property type="match status" value="1"/>
</dbReference>
<dbReference type="GO" id="GO:0006446">
    <property type="term" value="P:regulation of translational initiation"/>
    <property type="evidence" value="ECO:0007669"/>
    <property type="project" value="InterPro"/>
</dbReference>
<dbReference type="InterPro" id="IPR033464">
    <property type="entry name" value="CSN8_PSD8_EIF3K"/>
</dbReference>
<dbReference type="FunFam" id="1.10.10.10:FF:000389">
    <property type="entry name" value="Eukaryotic translation initiation factor 3 subunit K"/>
    <property type="match status" value="1"/>
</dbReference>
<name>A0A364KPB1_TALAM</name>
<dbReference type="EMBL" id="MIKG01000002">
    <property type="protein sequence ID" value="RAO65369.1"/>
    <property type="molecule type" value="Genomic_DNA"/>
</dbReference>
<dbReference type="AlphaFoldDB" id="A0A364KPB1"/>
<evidence type="ECO:0000256" key="1">
    <source>
        <dbReference type="ARBA" id="ARBA00022490"/>
    </source>
</evidence>